<organism evidence="2 3">
    <name type="scientific">Actinoplanes sandaracinus</name>
    <dbReference type="NCBI Taxonomy" id="3045177"/>
    <lineage>
        <taxon>Bacteria</taxon>
        <taxon>Bacillati</taxon>
        <taxon>Actinomycetota</taxon>
        <taxon>Actinomycetes</taxon>
        <taxon>Micromonosporales</taxon>
        <taxon>Micromonosporaceae</taxon>
        <taxon>Actinoplanes</taxon>
    </lineage>
</organism>
<evidence type="ECO:0000313" key="2">
    <source>
        <dbReference type="EMBL" id="MDI6105976.1"/>
    </source>
</evidence>
<proteinExistence type="predicted"/>
<dbReference type="Gene3D" id="2.40.10.220">
    <property type="entry name" value="predicted glycosyltransferase like domains"/>
    <property type="match status" value="1"/>
</dbReference>
<feature type="domain" description="PilZ" evidence="1">
    <location>
        <begin position="104"/>
        <end position="213"/>
    </location>
</feature>
<dbReference type="Pfam" id="PF07238">
    <property type="entry name" value="PilZ"/>
    <property type="match status" value="1"/>
</dbReference>
<dbReference type="Proteomes" id="UP001241758">
    <property type="component" value="Unassembled WGS sequence"/>
</dbReference>
<dbReference type="InterPro" id="IPR009875">
    <property type="entry name" value="PilZ_domain"/>
</dbReference>
<evidence type="ECO:0000313" key="3">
    <source>
        <dbReference type="Proteomes" id="UP001241758"/>
    </source>
</evidence>
<gene>
    <name evidence="2" type="ORF">QLQ12_46140</name>
</gene>
<accession>A0ABT6X1T6</accession>
<dbReference type="EMBL" id="JASCTH010000065">
    <property type="protein sequence ID" value="MDI6105976.1"/>
    <property type="molecule type" value="Genomic_DNA"/>
</dbReference>
<sequence length="229" mass="24511">MTQPRAGRYEDLDVVQEQPLPWRVPSVYVSINGGAARSCKVTRHPGDLLGLELPGVRVAPGSIAEIQWTQNGLGAYVAGTIVDTPMGAARGVYLRVDESVTRIQRRLGVRVEVQVPVVIILPSGRMVPAHTEDISVGGTHLTVDLSQIDGPAIRQLAEEIVVGEHLVVECQFPDGLARFSALVADVGHEPGDARLRFVDVDTGTEERLASFLAGAQRKAAARKRKSGAG</sequence>
<keyword evidence="3" id="KW-1185">Reference proteome</keyword>
<dbReference type="RefSeq" id="WP_282767439.1">
    <property type="nucleotide sequence ID" value="NZ_JASCTH010000065.1"/>
</dbReference>
<reference evidence="2 3" key="1">
    <citation type="submission" date="2023-05" db="EMBL/GenBank/DDBJ databases">
        <title>Actinoplanes sp. NEAU-A12 genome sequencing.</title>
        <authorList>
            <person name="Wang Z.-S."/>
        </authorList>
    </citation>
    <scope>NUCLEOTIDE SEQUENCE [LARGE SCALE GENOMIC DNA]</scope>
    <source>
        <strain evidence="2 3">NEAU-A12</strain>
    </source>
</reference>
<comment type="caution">
    <text evidence="2">The sequence shown here is derived from an EMBL/GenBank/DDBJ whole genome shotgun (WGS) entry which is preliminary data.</text>
</comment>
<protein>
    <submittedName>
        <fullName evidence="2">PilZ domain-containing protein</fullName>
    </submittedName>
</protein>
<evidence type="ECO:0000259" key="1">
    <source>
        <dbReference type="Pfam" id="PF07238"/>
    </source>
</evidence>
<name>A0ABT6X1T6_9ACTN</name>